<organism evidence="2 3">
    <name type="scientific">Streptomyces lacrimifluminis</name>
    <dbReference type="NCBI Taxonomy" id="1500077"/>
    <lineage>
        <taxon>Bacteria</taxon>
        <taxon>Bacillati</taxon>
        <taxon>Actinomycetota</taxon>
        <taxon>Actinomycetes</taxon>
        <taxon>Kitasatosporales</taxon>
        <taxon>Streptomycetaceae</taxon>
        <taxon>Streptomyces</taxon>
    </lineage>
</organism>
<reference evidence="2" key="2">
    <citation type="submission" date="2020-09" db="EMBL/GenBank/DDBJ databases">
        <authorList>
            <person name="Sun Q."/>
            <person name="Zhou Y."/>
        </authorList>
    </citation>
    <scope>NUCLEOTIDE SEQUENCE</scope>
    <source>
        <strain evidence="2">CGMCC 4.7272</strain>
    </source>
</reference>
<proteinExistence type="predicted"/>
<name>A0A917L4X5_9ACTN</name>
<feature type="compositionally biased region" description="Basic and acidic residues" evidence="1">
    <location>
        <begin position="46"/>
        <end position="62"/>
    </location>
</feature>
<comment type="caution">
    <text evidence="2">The sequence shown here is derived from an EMBL/GenBank/DDBJ whole genome shotgun (WGS) entry which is preliminary data.</text>
</comment>
<dbReference type="EMBL" id="BMMU01000015">
    <property type="protein sequence ID" value="GGJ44650.1"/>
    <property type="molecule type" value="Genomic_DNA"/>
</dbReference>
<evidence type="ECO:0000256" key="1">
    <source>
        <dbReference type="SAM" id="MobiDB-lite"/>
    </source>
</evidence>
<feature type="region of interest" description="Disordered" evidence="1">
    <location>
        <begin position="46"/>
        <end position="142"/>
    </location>
</feature>
<dbReference type="Proteomes" id="UP000625682">
    <property type="component" value="Unassembled WGS sequence"/>
</dbReference>
<evidence type="ECO:0000313" key="3">
    <source>
        <dbReference type="Proteomes" id="UP000625682"/>
    </source>
</evidence>
<accession>A0A917L4X5</accession>
<dbReference type="AlphaFoldDB" id="A0A917L4X5"/>
<reference evidence="2" key="1">
    <citation type="journal article" date="2014" name="Int. J. Syst. Evol. Microbiol.">
        <title>Complete genome sequence of Corynebacterium casei LMG S-19264T (=DSM 44701T), isolated from a smear-ripened cheese.</title>
        <authorList>
            <consortium name="US DOE Joint Genome Institute (JGI-PGF)"/>
            <person name="Walter F."/>
            <person name="Albersmeier A."/>
            <person name="Kalinowski J."/>
            <person name="Ruckert C."/>
        </authorList>
    </citation>
    <scope>NUCLEOTIDE SEQUENCE</scope>
    <source>
        <strain evidence="2">CGMCC 4.7272</strain>
    </source>
</reference>
<feature type="compositionally biased region" description="Low complexity" evidence="1">
    <location>
        <begin position="116"/>
        <end position="142"/>
    </location>
</feature>
<gene>
    <name evidence="2" type="ORF">GCM10012282_46970</name>
</gene>
<keyword evidence="3" id="KW-1185">Reference proteome</keyword>
<evidence type="ECO:0000313" key="2">
    <source>
        <dbReference type="EMBL" id="GGJ44650.1"/>
    </source>
</evidence>
<sequence length="142" mass="15349">MRQAQRYWRPQCVTLAFIRMRETRFGAATVPSVLVGAEGAVLAEDHNRVASGDRTRHPEFEPVRWSAAHPTPEQAGGSHRLHLGRALPDVRRRAHLGGPRADRVRTSTPPAPPSRPGRTAPQPVTARPGPAREAAPAPSASA</sequence>
<protein>
    <submittedName>
        <fullName evidence="2">Uncharacterized protein</fullName>
    </submittedName>
</protein>